<dbReference type="Proteomes" id="UP000320735">
    <property type="component" value="Unassembled WGS sequence"/>
</dbReference>
<reference evidence="2 3" key="1">
    <citation type="submission" date="2019-02" db="EMBL/GenBank/DDBJ databases">
        <title>Deep-cultivation of Planctomycetes and their phenomic and genomic characterization uncovers novel biology.</title>
        <authorList>
            <person name="Wiegand S."/>
            <person name="Jogler M."/>
            <person name="Boedeker C."/>
            <person name="Pinto D."/>
            <person name="Vollmers J."/>
            <person name="Rivas-Marin E."/>
            <person name="Kohn T."/>
            <person name="Peeters S.H."/>
            <person name="Heuer A."/>
            <person name="Rast P."/>
            <person name="Oberbeckmann S."/>
            <person name="Bunk B."/>
            <person name="Jeske O."/>
            <person name="Meyerdierks A."/>
            <person name="Storesund J.E."/>
            <person name="Kallscheuer N."/>
            <person name="Luecker S."/>
            <person name="Lage O.M."/>
            <person name="Pohl T."/>
            <person name="Merkel B.J."/>
            <person name="Hornburger P."/>
            <person name="Mueller R.-W."/>
            <person name="Bruemmer F."/>
            <person name="Labrenz M."/>
            <person name="Spormann A.M."/>
            <person name="Op Den Camp H."/>
            <person name="Overmann J."/>
            <person name="Amann R."/>
            <person name="Jetten M.S.M."/>
            <person name="Mascher T."/>
            <person name="Medema M.H."/>
            <person name="Devos D.P."/>
            <person name="Kaster A.-K."/>
            <person name="Ovreas L."/>
            <person name="Rohde M."/>
            <person name="Galperin M.Y."/>
            <person name="Jogler C."/>
        </authorList>
    </citation>
    <scope>NUCLEOTIDE SEQUENCE [LARGE SCALE GENOMIC DNA]</scope>
    <source>
        <strain evidence="2 3">CA54</strain>
    </source>
</reference>
<evidence type="ECO:0000313" key="2">
    <source>
        <dbReference type="EMBL" id="TWU07067.1"/>
    </source>
</evidence>
<sequence>MFDPWIALAWISGVMLLLFSVSMWEKHPLIAYSPPLEGKFPQGNSYLVAARTDAVECGLRELSIHKHTRFNILVLFWFSQERDFLVSCGQGKVAGNTTKQTWIYSRLQNGDVLVTTDGFDEGDPSGLYRTKRVVKVRLAKLIAAHRKRLDTQIDMVLPFDESTGDEAALNIQRERAERLIEKGRARWVDDEETLWRYTISGSTHVCLGWFGQLWAGMTQWWRV</sequence>
<name>A0A5C6B5N0_9PLAN</name>
<dbReference type="EMBL" id="SJPP01000003">
    <property type="protein sequence ID" value="TWU07067.1"/>
    <property type="molecule type" value="Genomic_DNA"/>
</dbReference>
<keyword evidence="1" id="KW-0812">Transmembrane</keyword>
<comment type="caution">
    <text evidence="2">The sequence shown here is derived from an EMBL/GenBank/DDBJ whole genome shotgun (WGS) entry which is preliminary data.</text>
</comment>
<accession>A0A5C6B5N0</accession>
<evidence type="ECO:0000313" key="3">
    <source>
        <dbReference type="Proteomes" id="UP000320735"/>
    </source>
</evidence>
<organism evidence="2 3">
    <name type="scientific">Symmachiella macrocystis</name>
    <dbReference type="NCBI Taxonomy" id="2527985"/>
    <lineage>
        <taxon>Bacteria</taxon>
        <taxon>Pseudomonadati</taxon>
        <taxon>Planctomycetota</taxon>
        <taxon>Planctomycetia</taxon>
        <taxon>Planctomycetales</taxon>
        <taxon>Planctomycetaceae</taxon>
        <taxon>Symmachiella</taxon>
    </lineage>
</organism>
<keyword evidence="1" id="KW-0472">Membrane</keyword>
<keyword evidence="3" id="KW-1185">Reference proteome</keyword>
<feature type="transmembrane region" description="Helical" evidence="1">
    <location>
        <begin position="6"/>
        <end position="24"/>
    </location>
</feature>
<dbReference type="RefSeq" id="WP_146373887.1">
    <property type="nucleotide sequence ID" value="NZ_SJPP01000003.1"/>
</dbReference>
<gene>
    <name evidence="2" type="ORF">CA54_54720</name>
</gene>
<evidence type="ECO:0000256" key="1">
    <source>
        <dbReference type="SAM" id="Phobius"/>
    </source>
</evidence>
<dbReference type="OrthoDB" id="9869119at2"/>
<proteinExistence type="predicted"/>
<protein>
    <submittedName>
        <fullName evidence="2">Uncharacterized protein</fullName>
    </submittedName>
</protein>
<dbReference type="AlphaFoldDB" id="A0A5C6B5N0"/>
<keyword evidence="1" id="KW-1133">Transmembrane helix</keyword>